<protein>
    <recommendedName>
        <fullName evidence="4">Transposase</fullName>
    </recommendedName>
</protein>
<keyword evidence="1" id="KW-0175">Coiled coil</keyword>
<gene>
    <name evidence="2" type="ORF">M2350_001738</name>
</gene>
<sequence length="88" mass="10878">MAEKRKRKNKPKIVGTMVVDGKEIPVVEWLDAEKAYRLWLRERRKKARELERERREIEKALNKVEGSLLEELLRMRDAMRWWWKDDEK</sequence>
<dbReference type="Proteomes" id="UP001204798">
    <property type="component" value="Unassembled WGS sequence"/>
</dbReference>
<evidence type="ECO:0000313" key="2">
    <source>
        <dbReference type="EMBL" id="MCS3919325.1"/>
    </source>
</evidence>
<proteinExistence type="predicted"/>
<accession>A0ABT2EMZ6</accession>
<reference evidence="2 3" key="1">
    <citation type="submission" date="2022-08" db="EMBL/GenBank/DDBJ databases">
        <title>Bacterial and archaeal communities from various locations to study Microbial Dark Matter (Phase II).</title>
        <authorList>
            <person name="Stepanauskas R."/>
        </authorList>
    </citation>
    <scope>NUCLEOTIDE SEQUENCE [LARGE SCALE GENOMIC DNA]</scope>
    <source>
        <strain evidence="2 3">PD1</strain>
    </source>
</reference>
<evidence type="ECO:0000313" key="3">
    <source>
        <dbReference type="Proteomes" id="UP001204798"/>
    </source>
</evidence>
<organism evidence="2 3">
    <name type="scientific">Candidatus Fervidibacter sacchari</name>
    <dbReference type="NCBI Taxonomy" id="1448929"/>
    <lineage>
        <taxon>Bacteria</taxon>
        <taxon>Candidatus Fervidibacterota</taxon>
        <taxon>Candidatus Fervidibacter</taxon>
    </lineage>
</organism>
<dbReference type="EMBL" id="JANUCP010000003">
    <property type="protein sequence ID" value="MCS3919325.1"/>
    <property type="molecule type" value="Genomic_DNA"/>
</dbReference>
<dbReference type="RefSeq" id="WP_259095643.1">
    <property type="nucleotide sequence ID" value="NZ_CP130454.1"/>
</dbReference>
<evidence type="ECO:0000256" key="1">
    <source>
        <dbReference type="SAM" id="Coils"/>
    </source>
</evidence>
<evidence type="ECO:0008006" key="4">
    <source>
        <dbReference type="Google" id="ProtNLM"/>
    </source>
</evidence>
<comment type="caution">
    <text evidence="2">The sequence shown here is derived from an EMBL/GenBank/DDBJ whole genome shotgun (WGS) entry which is preliminary data.</text>
</comment>
<name>A0ABT2EMZ6_9BACT</name>
<keyword evidence="3" id="KW-1185">Reference proteome</keyword>
<feature type="coiled-coil region" evidence="1">
    <location>
        <begin position="40"/>
        <end position="70"/>
    </location>
</feature>